<name>O51983_HALSA</name>
<dbReference type="AlphaFoldDB" id="O51983"/>
<reference evidence="1 2" key="2">
    <citation type="journal article" date="2000" name="Proc. Natl. Acad. Sci. U.S.A.">
        <title>Genome sequence of Halobacterium species NRC-1.</title>
        <authorList>
            <person name="Ng W.V."/>
            <person name="Kennedy S.P."/>
            <person name="Mahairas G.G."/>
            <person name="Berquist B."/>
            <person name="Pan M."/>
            <person name="Shukla H.D."/>
            <person name="Lasky S.R."/>
            <person name="Baliga N.S."/>
            <person name="Thorsson V."/>
            <person name="Sbrogna J."/>
            <person name="Swartzell S."/>
            <person name="Weir D."/>
            <person name="Hall J."/>
            <person name="Dahl T.A."/>
            <person name="Welti R."/>
            <person name="Goo Y.A."/>
            <person name="Leithauser B."/>
            <person name="Keller K."/>
            <person name="Cruz R."/>
            <person name="Danson M.J."/>
            <person name="Hough D.W."/>
            <person name="Maddocks D.G."/>
            <person name="Jablonski P.E."/>
            <person name="Krebs M.P."/>
            <person name="Angevine C.M."/>
            <person name="Dale H."/>
            <person name="Isenbarger T.A."/>
            <person name="Peck R.F."/>
            <person name="Pohlschroder M."/>
            <person name="Spudich J.L."/>
            <person name="Jung K.W."/>
            <person name="Alam M."/>
            <person name="Freitas T."/>
            <person name="Hou S."/>
            <person name="Daniels C.J."/>
            <person name="Dennis P.P."/>
            <person name="Omer A.D."/>
            <person name="Ebhardt H."/>
            <person name="Lowe T.M."/>
            <person name="Liang P."/>
            <person name="Riley M."/>
            <person name="Hood L."/>
            <person name="DasSarma S."/>
        </authorList>
    </citation>
    <scope>NUCLEOTIDE SEQUENCE [LARGE SCALE GENOMIC DNA]</scope>
    <source>
        <strain evidence="2">ATCC 700922 / JCM 11081 / NRC-1</strain>
        <plasmid evidence="2">Plasmid pNRC100</plasmid>
    </source>
</reference>
<sequence>MYAIRRRIVHQGVRNLPESEYQLDRLRQRSRQIISAVTYRVEDCDSIDEVVETIQAEEEQLKQDKTDRSPLAVGEAFETEATLQTPDGRTVGTVELKAEFCDDGRYVYYEGEIHSIEHGDQAKIQGTDDYELQYITKPVS</sequence>
<dbReference type="HOGENOM" id="CLU_130784_0_0_2"/>
<evidence type="ECO:0000313" key="1">
    <source>
        <dbReference type="EMBL" id="AAC82863.1"/>
    </source>
</evidence>
<dbReference type="KEGG" id="hal:AAC82863.1"/>
<dbReference type="InParanoid" id="O51983"/>
<keyword evidence="2" id="KW-1185">Reference proteome</keyword>
<organism evidence="1 2">
    <name type="scientific">Halobacterium salinarum (strain ATCC 700922 / JCM 11081 / NRC-1)</name>
    <name type="common">Halobacterium halobium</name>
    <dbReference type="NCBI Taxonomy" id="64091"/>
    <lineage>
        <taxon>Archaea</taxon>
        <taxon>Methanobacteriati</taxon>
        <taxon>Methanobacteriota</taxon>
        <taxon>Stenosarchaea group</taxon>
        <taxon>Halobacteria</taxon>
        <taxon>Halobacteriales</taxon>
        <taxon>Halobacteriaceae</taxon>
        <taxon>Halobacterium</taxon>
        <taxon>Halobacterium salinarum NRC-34001</taxon>
    </lineage>
</organism>
<accession>O51983</accession>
<dbReference type="Proteomes" id="UP000000554">
    <property type="component" value="Plasmid pNRC100"/>
</dbReference>
<dbReference type="EMBL" id="AF016485">
    <property type="protein sequence ID" value="AAC82863.1"/>
    <property type="molecule type" value="Genomic_DNA"/>
</dbReference>
<dbReference type="PIR" id="T08296">
    <property type="entry name" value="T08296"/>
</dbReference>
<keyword evidence="1" id="KW-0614">Plasmid</keyword>
<reference evidence="1 2" key="1">
    <citation type="journal article" date="1998" name="Genome Res.">
        <title>Snapshot of a large dynamic replicon in a halophilic archaeon: megaplasmid or minichromosome?</title>
        <authorList>
            <person name="Ng W.V."/>
            <person name="Ciufo S.A."/>
            <person name="Smith T.M."/>
            <person name="Bumgarner R.E."/>
            <person name="Baskin D."/>
            <person name="Faust J."/>
            <person name="Hall B."/>
            <person name="Loretz C."/>
            <person name="Seto J."/>
            <person name="Slagel J."/>
            <person name="Hood L."/>
            <person name="DasSarma S."/>
        </authorList>
    </citation>
    <scope>NUCLEOTIDE SEQUENCE [LARGE SCALE GENOMIC DNA]</scope>
    <source>
        <strain evidence="2">ATCC 700922 / JCM 11081 / NRC-1</strain>
        <plasmid evidence="2">Plasmid pNRC100</plasmid>
    </source>
</reference>
<proteinExistence type="predicted"/>
<evidence type="ECO:0000313" key="2">
    <source>
        <dbReference type="Proteomes" id="UP000000554"/>
    </source>
</evidence>
<geneLocation type="plasmid" evidence="1 2">
    <name>pNRC100</name>
</geneLocation>
<protein>
    <submittedName>
        <fullName evidence="1">Uncharacterized protein</fullName>
    </submittedName>
</protein>